<keyword evidence="3" id="KW-1185">Reference proteome</keyword>
<dbReference type="InterPro" id="IPR018711">
    <property type="entry name" value="NAGPA"/>
</dbReference>
<organism evidence="2 3">
    <name type="scientific">Cohnella phaseoli</name>
    <dbReference type="NCBI Taxonomy" id="456490"/>
    <lineage>
        <taxon>Bacteria</taxon>
        <taxon>Bacillati</taxon>
        <taxon>Bacillota</taxon>
        <taxon>Bacilli</taxon>
        <taxon>Bacillales</taxon>
        <taxon>Paenibacillaceae</taxon>
        <taxon>Cohnella</taxon>
    </lineage>
</organism>
<reference evidence="2 3" key="1">
    <citation type="submission" date="2018-07" db="EMBL/GenBank/DDBJ databases">
        <title>Genomic Encyclopedia of Type Strains, Phase III (KMG-III): the genomes of soil and plant-associated and newly described type strains.</title>
        <authorList>
            <person name="Whitman W."/>
        </authorList>
    </citation>
    <scope>NUCLEOTIDE SEQUENCE [LARGE SCALE GENOMIC DNA]</scope>
    <source>
        <strain evidence="2 3">CECT 7287</strain>
    </source>
</reference>
<dbReference type="EMBL" id="QRDZ01000061">
    <property type="protein sequence ID" value="RED51874.1"/>
    <property type="molecule type" value="Genomic_DNA"/>
</dbReference>
<name>A0A3D9HQR5_9BACL</name>
<proteinExistence type="predicted"/>
<dbReference type="OrthoDB" id="1701250at2"/>
<evidence type="ECO:0000313" key="3">
    <source>
        <dbReference type="Proteomes" id="UP000256977"/>
    </source>
</evidence>
<feature type="domain" description="Phosphodiester glycosidase" evidence="1">
    <location>
        <begin position="44"/>
        <end position="219"/>
    </location>
</feature>
<dbReference type="RefSeq" id="WP_116065890.1">
    <property type="nucleotide sequence ID" value="NZ_QRDZ01000061.1"/>
</dbReference>
<accession>A0A3D9HQR5</accession>
<comment type="caution">
    <text evidence="2">The sequence shown here is derived from an EMBL/GenBank/DDBJ whole genome shotgun (WGS) entry which is preliminary data.</text>
</comment>
<dbReference type="AlphaFoldDB" id="A0A3D9HQR5"/>
<dbReference type="Pfam" id="PF09992">
    <property type="entry name" value="NAGPA"/>
    <property type="match status" value="1"/>
</dbReference>
<protein>
    <submittedName>
        <fullName evidence="2">Uncharacterized protein DUF2233</fullName>
    </submittedName>
</protein>
<sequence>MWQHFKRTINGVSTEVYTLIRHVDEFKVGSLGNSSVYNSSIQGVNGTFYGANVLGIAVQDGAAVRPSSSYPQNCLKNGSSTVDRNRGTLYRTTNGIVSVKKTVLAKDLTGSLSNLKWAIGGISLHLDQTLTKSAYDTLIASEAEGVGGTADKRPRTMMGYIPSTEQVVLAIAVDNANRNNANYGITFYDARTIMKDLGCTMAIHLDGGSSTSIRLRDQPQDGPEVVIRHKVTDNAQQVTAYFDTIWFQQYSPSQWTDL</sequence>
<gene>
    <name evidence="2" type="ORF">DFP98_16125</name>
</gene>
<dbReference type="Proteomes" id="UP000256977">
    <property type="component" value="Unassembled WGS sequence"/>
</dbReference>
<evidence type="ECO:0000259" key="1">
    <source>
        <dbReference type="Pfam" id="PF09992"/>
    </source>
</evidence>
<evidence type="ECO:0000313" key="2">
    <source>
        <dbReference type="EMBL" id="RED51874.1"/>
    </source>
</evidence>